<evidence type="ECO:0000313" key="2">
    <source>
        <dbReference type="Proteomes" id="UP000008177"/>
    </source>
</evidence>
<sequence length="114" mass="13063">MFLGDVDFMRGEMCHFRQLPLDHVDRQATYTTLRNNLQGLLNSLRYENIIMENRISELRDEISRLSTGGGRMQVVGSNLAEENSAEIVSEGQQGTINSDIDTVEDWVREIQLME</sequence>
<protein>
    <submittedName>
        <fullName evidence="1">Uncharacterized protein</fullName>
    </submittedName>
</protein>
<dbReference type="Proteomes" id="UP000008177">
    <property type="component" value="Unplaced contigs"/>
</dbReference>
<evidence type="ECO:0000313" key="1">
    <source>
        <dbReference type="EMBL" id="CCD46201.1"/>
    </source>
</evidence>
<proteinExistence type="predicted"/>
<dbReference type="HOGENOM" id="CLU_2120726_0_0_1"/>
<name>G2Y0N6_BOTF4</name>
<accession>G2Y0N6</accession>
<reference evidence="2" key="1">
    <citation type="journal article" date="2011" name="PLoS Genet.">
        <title>Genomic analysis of the necrotrophic fungal pathogens Sclerotinia sclerotiorum and Botrytis cinerea.</title>
        <authorList>
            <person name="Amselem J."/>
            <person name="Cuomo C.A."/>
            <person name="van Kan J.A."/>
            <person name="Viaud M."/>
            <person name="Benito E.P."/>
            <person name="Couloux A."/>
            <person name="Coutinho P.M."/>
            <person name="de Vries R.P."/>
            <person name="Dyer P.S."/>
            <person name="Fillinger S."/>
            <person name="Fournier E."/>
            <person name="Gout L."/>
            <person name="Hahn M."/>
            <person name="Kohn L."/>
            <person name="Lapalu N."/>
            <person name="Plummer K.M."/>
            <person name="Pradier J.M."/>
            <person name="Quevillon E."/>
            <person name="Sharon A."/>
            <person name="Simon A."/>
            <person name="ten Have A."/>
            <person name="Tudzynski B."/>
            <person name="Tudzynski P."/>
            <person name="Wincker P."/>
            <person name="Andrew M."/>
            <person name="Anthouard V."/>
            <person name="Beever R.E."/>
            <person name="Beffa R."/>
            <person name="Benoit I."/>
            <person name="Bouzid O."/>
            <person name="Brault B."/>
            <person name="Chen Z."/>
            <person name="Choquer M."/>
            <person name="Collemare J."/>
            <person name="Cotton P."/>
            <person name="Danchin E.G."/>
            <person name="Da Silva C."/>
            <person name="Gautier A."/>
            <person name="Giraud C."/>
            <person name="Giraud T."/>
            <person name="Gonzalez C."/>
            <person name="Grossetete S."/>
            <person name="Guldener U."/>
            <person name="Henrissat B."/>
            <person name="Howlett B.J."/>
            <person name="Kodira C."/>
            <person name="Kretschmer M."/>
            <person name="Lappartient A."/>
            <person name="Leroch M."/>
            <person name="Levis C."/>
            <person name="Mauceli E."/>
            <person name="Neuveglise C."/>
            <person name="Oeser B."/>
            <person name="Pearson M."/>
            <person name="Poulain J."/>
            <person name="Poussereau N."/>
            <person name="Quesneville H."/>
            <person name="Rascle C."/>
            <person name="Schumacher J."/>
            <person name="Segurens B."/>
            <person name="Sexton A."/>
            <person name="Silva E."/>
            <person name="Sirven C."/>
            <person name="Soanes D.M."/>
            <person name="Talbot N.J."/>
            <person name="Templeton M."/>
            <person name="Yandava C."/>
            <person name="Yarden O."/>
            <person name="Zeng Q."/>
            <person name="Rollins J.A."/>
            <person name="Lebrun M.H."/>
            <person name="Dickman M."/>
        </authorList>
    </citation>
    <scope>NUCLEOTIDE SEQUENCE [LARGE SCALE GENOMIC DNA]</scope>
    <source>
        <strain evidence="2">T4</strain>
    </source>
</reference>
<dbReference type="InParanoid" id="G2Y0N6"/>
<dbReference type="Gene3D" id="1.10.287.510">
    <property type="entry name" value="Helix hairpin bin"/>
    <property type="match status" value="1"/>
</dbReference>
<organism evidence="1 2">
    <name type="scientific">Botryotinia fuckeliana (strain T4)</name>
    <name type="common">Noble rot fungus</name>
    <name type="synonym">Botrytis cinerea</name>
    <dbReference type="NCBI Taxonomy" id="999810"/>
    <lineage>
        <taxon>Eukaryota</taxon>
        <taxon>Fungi</taxon>
        <taxon>Dikarya</taxon>
        <taxon>Ascomycota</taxon>
        <taxon>Pezizomycotina</taxon>
        <taxon>Leotiomycetes</taxon>
        <taxon>Helotiales</taxon>
        <taxon>Sclerotiniaceae</taxon>
        <taxon>Botrytis</taxon>
    </lineage>
</organism>
<gene>
    <name evidence="1" type="ORF">BofuT4_P117510.1</name>
</gene>
<dbReference type="AlphaFoldDB" id="G2Y0N6"/>
<dbReference type="EMBL" id="FQ790281">
    <property type="protein sequence ID" value="CCD46201.1"/>
    <property type="molecule type" value="Genomic_DNA"/>
</dbReference>